<keyword evidence="9" id="KW-1185">Reference proteome</keyword>
<reference evidence="8 9" key="1">
    <citation type="submission" date="2023-08" db="EMBL/GenBank/DDBJ databases">
        <title>A Necator americanus chromosomal reference genome.</title>
        <authorList>
            <person name="Ilik V."/>
            <person name="Petrzelkova K.J."/>
            <person name="Pardy F."/>
            <person name="Fuh T."/>
            <person name="Niatou-Singa F.S."/>
            <person name="Gouil Q."/>
            <person name="Baker L."/>
            <person name="Ritchie M.E."/>
            <person name="Jex A.R."/>
            <person name="Gazzola D."/>
            <person name="Li H."/>
            <person name="Toshio Fujiwara R."/>
            <person name="Zhan B."/>
            <person name="Aroian R.V."/>
            <person name="Pafco B."/>
            <person name="Schwarz E.M."/>
        </authorList>
    </citation>
    <scope>NUCLEOTIDE SEQUENCE [LARGE SCALE GENOMIC DNA]</scope>
    <source>
        <strain evidence="8 9">Aroian</strain>
        <tissue evidence="8">Whole animal</tissue>
    </source>
</reference>
<evidence type="ECO:0000256" key="7">
    <source>
        <dbReference type="SAM" id="Phobius"/>
    </source>
</evidence>
<name>A0ABR1D8R1_NECAM</name>
<dbReference type="EMBL" id="JAVFWL010000004">
    <property type="protein sequence ID" value="KAK6746598.1"/>
    <property type="molecule type" value="Genomic_DNA"/>
</dbReference>
<evidence type="ECO:0000256" key="6">
    <source>
        <dbReference type="ARBA" id="ARBA00023180"/>
    </source>
</evidence>
<keyword evidence="5 7" id="KW-0472">Membrane</keyword>
<evidence type="ECO:0000256" key="3">
    <source>
        <dbReference type="ARBA" id="ARBA00022729"/>
    </source>
</evidence>
<proteinExistence type="predicted"/>
<accession>A0ABR1D8R1</accession>
<sequence>MGDGDLSQMNASIWWRKLIRLLQDVDMEEMLQTISRYPKRRLLAILCAVIFVLYYLGIPGGGRPISPAGKCVMERFKNWEAAVQEQSIGADENSVVFVGNGHIGVDVNEELRLSSNGSKILDFAAGFKPFVNLEVAESGSPAETTFTEFKEGRVKNIKCYVMDGDCMCIERTRYAHRTRKELLVEEVKVVNPTKSSVTLRIGRTVAENWAANKTGDAIVYTRTFPMHLFSLTSAVICSSAPGEYQVARKREETLRFICVVEQRELSSNMAMDTKPVLHELTTKVVSEFSRLYKMAPLAIDTEHENAWKKLNMVSFYLSPSKAPNVLNGDQINATKYILMSNTKAPLLEESIPEDKRKALELSSRRNERCYSEHSTLLYPSKLWHDWTHVEDLLRMADIWILTLEKRGCAAMLKSGATGLAQAFTLSLSGASYHDSHLEVALSVSDLHREMAFSGLPIGVAVGDASARVRIDEENTPFFEMMSATGTLYACGGGCLGEPLTLGKTPTKLEIKITKPETAILYIATSRKHLEQLRSTIHVSEVISAPSHESQLLALHRHGSAIGGLPMWFWFFLVVLLIAFHAFLAKLLWSEWRKGDMTPYNPYLRNDLQHKSNFVVGTLRNRSRLRERVRKTSGTNGEPIK</sequence>
<comment type="subcellular location">
    <subcellularLocation>
        <location evidence="1">Membrane</location>
        <topology evidence="1">Single-pass type I membrane protein</topology>
    </subcellularLocation>
</comment>
<keyword evidence="2 7" id="KW-0812">Transmembrane</keyword>
<protein>
    <submittedName>
        <fullName evidence="8">Uncharacterized protein</fullName>
    </submittedName>
</protein>
<evidence type="ECO:0000313" key="8">
    <source>
        <dbReference type="EMBL" id="KAK6746598.1"/>
    </source>
</evidence>
<gene>
    <name evidence="8" type="primary">Necator_chrIV.g13377</name>
    <name evidence="8" type="ORF">RB195_000086</name>
</gene>
<keyword evidence="3" id="KW-0732">Signal</keyword>
<feature type="transmembrane region" description="Helical" evidence="7">
    <location>
        <begin position="566"/>
        <end position="588"/>
    </location>
</feature>
<keyword evidence="6" id="KW-0325">Glycoprotein</keyword>
<dbReference type="Proteomes" id="UP001303046">
    <property type="component" value="Unassembled WGS sequence"/>
</dbReference>
<dbReference type="PANTHER" id="PTHR31386">
    <property type="entry name" value="UNCHARACTERIZED PROTEIN KIAA2013"/>
    <property type="match status" value="1"/>
</dbReference>
<evidence type="ECO:0000256" key="5">
    <source>
        <dbReference type="ARBA" id="ARBA00023136"/>
    </source>
</evidence>
<feature type="transmembrane region" description="Helical" evidence="7">
    <location>
        <begin position="42"/>
        <end position="58"/>
    </location>
</feature>
<evidence type="ECO:0000256" key="2">
    <source>
        <dbReference type="ARBA" id="ARBA00022692"/>
    </source>
</evidence>
<evidence type="ECO:0000256" key="4">
    <source>
        <dbReference type="ARBA" id="ARBA00022989"/>
    </source>
</evidence>
<dbReference type="PANTHER" id="PTHR31386:SF2">
    <property type="entry name" value="SIMILAR TO RIKEN CDNA 2510039O18"/>
    <property type="match status" value="1"/>
</dbReference>
<organism evidence="8 9">
    <name type="scientific">Necator americanus</name>
    <name type="common">Human hookworm</name>
    <dbReference type="NCBI Taxonomy" id="51031"/>
    <lineage>
        <taxon>Eukaryota</taxon>
        <taxon>Metazoa</taxon>
        <taxon>Ecdysozoa</taxon>
        <taxon>Nematoda</taxon>
        <taxon>Chromadorea</taxon>
        <taxon>Rhabditida</taxon>
        <taxon>Rhabditina</taxon>
        <taxon>Rhabditomorpha</taxon>
        <taxon>Strongyloidea</taxon>
        <taxon>Ancylostomatidae</taxon>
        <taxon>Bunostominae</taxon>
        <taxon>Necator</taxon>
    </lineage>
</organism>
<dbReference type="InterPro" id="IPR018795">
    <property type="entry name" value="K2013-like"/>
</dbReference>
<keyword evidence="4 7" id="KW-1133">Transmembrane helix</keyword>
<evidence type="ECO:0000313" key="9">
    <source>
        <dbReference type="Proteomes" id="UP001303046"/>
    </source>
</evidence>
<evidence type="ECO:0000256" key="1">
    <source>
        <dbReference type="ARBA" id="ARBA00004479"/>
    </source>
</evidence>
<dbReference type="Pfam" id="PF10222">
    <property type="entry name" value="DUF2152"/>
    <property type="match status" value="1"/>
</dbReference>
<comment type="caution">
    <text evidence="8">The sequence shown here is derived from an EMBL/GenBank/DDBJ whole genome shotgun (WGS) entry which is preliminary data.</text>
</comment>